<accession>A0A9P0DL92</accession>
<feature type="region of interest" description="Disordered" evidence="4">
    <location>
        <begin position="1"/>
        <end position="20"/>
    </location>
</feature>
<reference evidence="5" key="1">
    <citation type="submission" date="2022-01" db="EMBL/GenBank/DDBJ databases">
        <authorList>
            <person name="King R."/>
        </authorList>
    </citation>
    <scope>NUCLEOTIDE SEQUENCE</scope>
</reference>
<dbReference type="AlphaFoldDB" id="A0A9P0DL92"/>
<evidence type="ECO:0000256" key="2">
    <source>
        <dbReference type="ARBA" id="ARBA00022574"/>
    </source>
</evidence>
<proteinExistence type="inferred from homology"/>
<sequence>MSSSSDSSEVPTEAFGPNRTSSKVRCNTSFLSIVEKTKLGLRKFMLDDLIAFKLYNNLNQFQVGDHDKVLKNDLGGIFNLEFSIDGKLLVSACEGKQVLLFDASNQKLISKVENAHRNCVNCVRFLNDKHFATCSDDTSIKIWDIRKVQSCIQTLHGHSNWVKNIEWSEKDNVMVTSAFDGSIYAWNLKTPNESNMMYDKVFLMNGLMRMKLTEDGSKMVISTTNGFMIIIHDLNLLTLATDLRSFRPSLYRLMQISDQCFPVATIYNSLFSPSRRRNRIEFIEDFPNEAEVISSLQIHPHGWCAVSRNMNAEDDEEWTSVHDIQNREPKDYENAFTYINEEAPEEVDPEGEANSRPTDLWMGYISLEDYNSHDRDFNELSQPLYENRQLPAMGILNTGLIGTNSSFDTYFRQHPEQHNKIIRNLPRLTHFIKEKNVAKGFIKELCFSSDGRVICSPYDMGVRLLAFNEKCQELSMCVPDNPQQLKTVVEMNNYHRDVVVSCKFSPVHYQLVTGCLGSEIKWYQPIL</sequence>
<dbReference type="EMBL" id="OU896711">
    <property type="protein sequence ID" value="CAH1170514.1"/>
    <property type="molecule type" value="Genomic_DNA"/>
</dbReference>
<dbReference type="SMART" id="SM00320">
    <property type="entry name" value="WD40"/>
    <property type="match status" value="4"/>
</dbReference>
<dbReference type="InterPro" id="IPR039085">
    <property type="entry name" value="DCA10"/>
</dbReference>
<dbReference type="InterPro" id="IPR001680">
    <property type="entry name" value="WD40_rpt"/>
</dbReference>
<comment type="similarity">
    <text evidence="1">Belongs to the WD repeat DCAF10 family.</text>
</comment>
<name>A0A9P0DL92_PHACE</name>
<evidence type="ECO:0008006" key="7">
    <source>
        <dbReference type="Google" id="ProtNLM"/>
    </source>
</evidence>
<protein>
    <recommendedName>
        <fullName evidence="7">WD repeat-containing protein 55 homolog</fullName>
    </recommendedName>
</protein>
<dbReference type="InterPro" id="IPR015943">
    <property type="entry name" value="WD40/YVTN_repeat-like_dom_sf"/>
</dbReference>
<reference evidence="5" key="2">
    <citation type="submission" date="2022-10" db="EMBL/GenBank/DDBJ databases">
        <authorList>
            <consortium name="ENA_rothamsted_submissions"/>
            <consortium name="culmorum"/>
            <person name="King R."/>
        </authorList>
    </citation>
    <scope>NUCLEOTIDE SEQUENCE</scope>
</reference>
<keyword evidence="2" id="KW-0853">WD repeat</keyword>
<dbReference type="SUPFAM" id="SSF50978">
    <property type="entry name" value="WD40 repeat-like"/>
    <property type="match status" value="1"/>
</dbReference>
<evidence type="ECO:0000313" key="5">
    <source>
        <dbReference type="EMBL" id="CAH1170514.1"/>
    </source>
</evidence>
<evidence type="ECO:0000256" key="4">
    <source>
        <dbReference type="SAM" id="MobiDB-lite"/>
    </source>
</evidence>
<dbReference type="PANTHER" id="PTHR14588">
    <property type="entry name" value="DDB1- AND CUL4-ASSOCIATED FACTOR 10"/>
    <property type="match status" value="1"/>
</dbReference>
<dbReference type="InterPro" id="IPR019775">
    <property type="entry name" value="WD40_repeat_CS"/>
</dbReference>
<dbReference type="OrthoDB" id="20669at2759"/>
<dbReference type="PANTHER" id="PTHR14588:SF2">
    <property type="entry name" value="DDB1- AND CUL4-ASSOCIATED FACTOR 10"/>
    <property type="match status" value="1"/>
</dbReference>
<dbReference type="GO" id="GO:0080008">
    <property type="term" value="C:Cul4-RING E3 ubiquitin ligase complex"/>
    <property type="evidence" value="ECO:0007669"/>
    <property type="project" value="TreeGrafter"/>
</dbReference>
<dbReference type="Pfam" id="PF00400">
    <property type="entry name" value="WD40"/>
    <property type="match status" value="2"/>
</dbReference>
<gene>
    <name evidence="5" type="ORF">PHAECO_LOCUS9622</name>
</gene>
<organism evidence="5 6">
    <name type="scientific">Phaedon cochleariae</name>
    <name type="common">Mustard beetle</name>
    <dbReference type="NCBI Taxonomy" id="80249"/>
    <lineage>
        <taxon>Eukaryota</taxon>
        <taxon>Metazoa</taxon>
        <taxon>Ecdysozoa</taxon>
        <taxon>Arthropoda</taxon>
        <taxon>Hexapoda</taxon>
        <taxon>Insecta</taxon>
        <taxon>Pterygota</taxon>
        <taxon>Neoptera</taxon>
        <taxon>Endopterygota</taxon>
        <taxon>Coleoptera</taxon>
        <taxon>Polyphaga</taxon>
        <taxon>Cucujiformia</taxon>
        <taxon>Chrysomeloidea</taxon>
        <taxon>Chrysomelidae</taxon>
        <taxon>Chrysomelinae</taxon>
        <taxon>Chrysomelini</taxon>
        <taxon>Phaedon</taxon>
    </lineage>
</organism>
<dbReference type="Gene3D" id="2.130.10.10">
    <property type="entry name" value="YVTN repeat-like/Quinoprotein amine dehydrogenase"/>
    <property type="match status" value="1"/>
</dbReference>
<dbReference type="PROSITE" id="PS00678">
    <property type="entry name" value="WD_REPEATS_1"/>
    <property type="match status" value="1"/>
</dbReference>
<evidence type="ECO:0000313" key="6">
    <source>
        <dbReference type="Proteomes" id="UP001153737"/>
    </source>
</evidence>
<dbReference type="Proteomes" id="UP001153737">
    <property type="component" value="Chromosome 5"/>
</dbReference>
<dbReference type="InterPro" id="IPR036322">
    <property type="entry name" value="WD40_repeat_dom_sf"/>
</dbReference>
<keyword evidence="3" id="KW-0677">Repeat</keyword>
<keyword evidence="6" id="KW-1185">Reference proteome</keyword>
<evidence type="ECO:0000256" key="1">
    <source>
        <dbReference type="ARBA" id="ARBA00005903"/>
    </source>
</evidence>
<evidence type="ECO:0000256" key="3">
    <source>
        <dbReference type="ARBA" id="ARBA00022737"/>
    </source>
</evidence>